<keyword evidence="1" id="KW-0472">Membrane</keyword>
<accession>A0A397UHC6</accession>
<reference evidence="2 3" key="1">
    <citation type="submission" date="2018-06" db="EMBL/GenBank/DDBJ databases">
        <title>Comparative genomics reveals the genomic features of Rhizophagus irregularis, R. cerebriforme, R. diaphanum and Gigaspora rosea, and their symbiotic lifestyle signature.</title>
        <authorList>
            <person name="Morin E."/>
            <person name="San Clemente H."/>
            <person name="Chen E.C.H."/>
            <person name="De La Providencia I."/>
            <person name="Hainaut M."/>
            <person name="Kuo A."/>
            <person name="Kohler A."/>
            <person name="Murat C."/>
            <person name="Tang N."/>
            <person name="Roy S."/>
            <person name="Loubradou J."/>
            <person name="Henrissat B."/>
            <person name="Grigoriev I.V."/>
            <person name="Corradi N."/>
            <person name="Roux C."/>
            <person name="Martin F.M."/>
        </authorList>
    </citation>
    <scope>NUCLEOTIDE SEQUENCE [LARGE SCALE GENOMIC DNA]</scope>
    <source>
        <strain evidence="2 3">DAOM 194757</strain>
    </source>
</reference>
<comment type="caution">
    <text evidence="2">The sequence shown here is derived from an EMBL/GenBank/DDBJ whole genome shotgun (WGS) entry which is preliminary data.</text>
</comment>
<evidence type="ECO:0000313" key="2">
    <source>
        <dbReference type="EMBL" id="RIB08618.1"/>
    </source>
</evidence>
<sequence length="81" mass="9584">MHTICKLNIICNTACQIFVQTYIHTYYTLERHFVNHILYFQVSAYAFEFSSIIFNCSGYLSIFLITKIRTIISLYSIRNTN</sequence>
<proteinExistence type="predicted"/>
<organism evidence="2 3">
    <name type="scientific">Gigaspora rosea</name>
    <dbReference type="NCBI Taxonomy" id="44941"/>
    <lineage>
        <taxon>Eukaryota</taxon>
        <taxon>Fungi</taxon>
        <taxon>Fungi incertae sedis</taxon>
        <taxon>Mucoromycota</taxon>
        <taxon>Glomeromycotina</taxon>
        <taxon>Glomeromycetes</taxon>
        <taxon>Diversisporales</taxon>
        <taxon>Gigasporaceae</taxon>
        <taxon>Gigaspora</taxon>
    </lineage>
</organism>
<feature type="transmembrane region" description="Helical" evidence="1">
    <location>
        <begin position="44"/>
        <end position="65"/>
    </location>
</feature>
<name>A0A397UHC6_9GLOM</name>
<dbReference type="EMBL" id="QKWP01001487">
    <property type="protein sequence ID" value="RIB08618.1"/>
    <property type="molecule type" value="Genomic_DNA"/>
</dbReference>
<evidence type="ECO:0000256" key="1">
    <source>
        <dbReference type="SAM" id="Phobius"/>
    </source>
</evidence>
<keyword evidence="1" id="KW-1133">Transmembrane helix</keyword>
<dbReference type="AlphaFoldDB" id="A0A397UHC6"/>
<protein>
    <submittedName>
        <fullName evidence="2">Uncharacterized protein</fullName>
    </submittedName>
</protein>
<dbReference type="Proteomes" id="UP000266673">
    <property type="component" value="Unassembled WGS sequence"/>
</dbReference>
<evidence type="ECO:0000313" key="3">
    <source>
        <dbReference type="Proteomes" id="UP000266673"/>
    </source>
</evidence>
<keyword evidence="1" id="KW-0812">Transmembrane</keyword>
<keyword evidence="3" id="KW-1185">Reference proteome</keyword>
<gene>
    <name evidence="2" type="ORF">C2G38_2110733</name>
</gene>